<dbReference type="RefSeq" id="WP_345570422.1">
    <property type="nucleotide sequence ID" value="NZ_BAABDQ010000023.1"/>
</dbReference>
<evidence type="ECO:0000313" key="5">
    <source>
        <dbReference type="Proteomes" id="UP001500630"/>
    </source>
</evidence>
<proteinExistence type="inferred from homology"/>
<comment type="caution">
    <text evidence="4">The sequence shown here is derived from an EMBL/GenBank/DDBJ whole genome shotgun (WGS) entry which is preliminary data.</text>
</comment>
<gene>
    <name evidence="4" type="ORF">GCM10022419_081160</name>
</gene>
<keyword evidence="5" id="KW-1185">Reference proteome</keyword>
<dbReference type="PANTHER" id="PTHR13774">
    <property type="entry name" value="PHENAZINE BIOSYNTHESIS PROTEIN"/>
    <property type="match status" value="1"/>
</dbReference>
<organism evidence="4 5">
    <name type="scientific">Nonomuraea rosea</name>
    <dbReference type="NCBI Taxonomy" id="638574"/>
    <lineage>
        <taxon>Bacteria</taxon>
        <taxon>Bacillati</taxon>
        <taxon>Actinomycetota</taxon>
        <taxon>Actinomycetes</taxon>
        <taxon>Streptosporangiales</taxon>
        <taxon>Streptosporangiaceae</taxon>
        <taxon>Nonomuraea</taxon>
    </lineage>
</organism>
<dbReference type="SUPFAM" id="SSF54506">
    <property type="entry name" value="Diaminopimelate epimerase-like"/>
    <property type="match status" value="1"/>
</dbReference>
<dbReference type="PIRSF" id="PIRSF016184">
    <property type="entry name" value="PhzC_PhzF"/>
    <property type="match status" value="1"/>
</dbReference>
<dbReference type="Gene3D" id="3.10.310.10">
    <property type="entry name" value="Diaminopimelate Epimerase, Chain A, domain 1"/>
    <property type="match status" value="2"/>
</dbReference>
<evidence type="ECO:0000256" key="1">
    <source>
        <dbReference type="ARBA" id="ARBA00008270"/>
    </source>
</evidence>
<name>A0ABP6YSC3_9ACTN</name>
<reference evidence="5" key="1">
    <citation type="journal article" date="2019" name="Int. J. Syst. Evol. Microbiol.">
        <title>The Global Catalogue of Microorganisms (GCM) 10K type strain sequencing project: providing services to taxonomists for standard genome sequencing and annotation.</title>
        <authorList>
            <consortium name="The Broad Institute Genomics Platform"/>
            <consortium name="The Broad Institute Genome Sequencing Center for Infectious Disease"/>
            <person name="Wu L."/>
            <person name="Ma J."/>
        </authorList>
    </citation>
    <scope>NUCLEOTIDE SEQUENCE [LARGE SCALE GENOMIC DNA]</scope>
    <source>
        <strain evidence="5">JCM 17326</strain>
    </source>
</reference>
<evidence type="ECO:0000256" key="3">
    <source>
        <dbReference type="SAM" id="MobiDB-lite"/>
    </source>
</evidence>
<keyword evidence="2 4" id="KW-0413">Isomerase</keyword>
<accession>A0ABP6YSC3</accession>
<comment type="similarity">
    <text evidence="1">Belongs to the PhzF family.</text>
</comment>
<evidence type="ECO:0000256" key="2">
    <source>
        <dbReference type="ARBA" id="ARBA00023235"/>
    </source>
</evidence>
<protein>
    <submittedName>
        <fullName evidence="4">PhzF family isomerase</fullName>
    </submittedName>
</protein>
<dbReference type="InterPro" id="IPR003719">
    <property type="entry name" value="Phenazine_PhzF-like"/>
</dbReference>
<dbReference type="Pfam" id="PF02567">
    <property type="entry name" value="PhzC-PhzF"/>
    <property type="match status" value="1"/>
</dbReference>
<dbReference type="GO" id="GO:0016853">
    <property type="term" value="F:isomerase activity"/>
    <property type="evidence" value="ECO:0007669"/>
    <property type="project" value="UniProtKB-KW"/>
</dbReference>
<dbReference type="Proteomes" id="UP001500630">
    <property type="component" value="Unassembled WGS sequence"/>
</dbReference>
<evidence type="ECO:0000313" key="4">
    <source>
        <dbReference type="EMBL" id="GAA3586704.1"/>
    </source>
</evidence>
<sequence>MRILYQVDAFTRTPFTGNAAGVVLTAQGMTDAEMLAVARELNNSETAFVLPPDGSDHDVRVRFFTPTTEVPTCGHATVGAHFARAVEYDLPSCSLVQKTGTGLLQRVEVHRDGDRVRIGMHQGVAGFGAELDRHQVDRLLRGLGAGAGDLADNGPVQVVSTGHSKVLVELRDRTAVDALKPNPAALMELSHEVGSNGFFVFSRATGDAGLLTWSRMFAPAIGITEDPVTGNGHGPLGAYLVWHGIVPAPGGRLTFTGRQGAAMGRPGDIRVHVETQFDGRLLASITGDAATAFRAELHSPPPDGHPADATASGPLNEPGLSFR</sequence>
<dbReference type="EMBL" id="BAABDQ010000023">
    <property type="protein sequence ID" value="GAA3586704.1"/>
    <property type="molecule type" value="Genomic_DNA"/>
</dbReference>
<feature type="region of interest" description="Disordered" evidence="3">
    <location>
        <begin position="295"/>
        <end position="323"/>
    </location>
</feature>
<dbReference type="PANTHER" id="PTHR13774:SF39">
    <property type="entry name" value="BIOSYNTHESIS PROTEIN, PUTATIVE-RELATED"/>
    <property type="match status" value="1"/>
</dbReference>
<dbReference type="NCBIfam" id="TIGR00654">
    <property type="entry name" value="PhzF_family"/>
    <property type="match status" value="1"/>
</dbReference>